<reference evidence="11 12" key="1">
    <citation type="journal article" date="2018" name="Nat. Ecol. Evol.">
        <title>Shark genomes provide insights into elasmobranch evolution and the origin of vertebrates.</title>
        <authorList>
            <person name="Hara Y"/>
            <person name="Yamaguchi K"/>
            <person name="Onimaru K"/>
            <person name="Kadota M"/>
            <person name="Koyanagi M"/>
            <person name="Keeley SD"/>
            <person name="Tatsumi K"/>
            <person name="Tanaka K"/>
            <person name="Motone F"/>
            <person name="Kageyama Y"/>
            <person name="Nozu R"/>
            <person name="Adachi N"/>
            <person name="Nishimura O"/>
            <person name="Nakagawa R"/>
            <person name="Tanegashima C"/>
            <person name="Kiyatake I"/>
            <person name="Matsumoto R"/>
            <person name="Murakumo K"/>
            <person name="Nishida K"/>
            <person name="Terakita A"/>
            <person name="Kuratani S"/>
            <person name="Sato K"/>
            <person name="Hyodo S Kuraku.S."/>
        </authorList>
    </citation>
    <scope>NUCLEOTIDE SEQUENCE [LARGE SCALE GENOMIC DNA]</scope>
</reference>
<feature type="region of interest" description="Disordered" evidence="8">
    <location>
        <begin position="976"/>
        <end position="1048"/>
    </location>
</feature>
<dbReference type="GO" id="GO:0000785">
    <property type="term" value="C:chromatin"/>
    <property type="evidence" value="ECO:0007669"/>
    <property type="project" value="TreeGrafter"/>
</dbReference>
<evidence type="ECO:0000256" key="7">
    <source>
        <dbReference type="SAM" id="Coils"/>
    </source>
</evidence>
<dbReference type="CDD" id="cd18911">
    <property type="entry name" value="bHLHzip_MGA"/>
    <property type="match status" value="1"/>
</dbReference>
<gene>
    <name evidence="11" type="ORF">chiPu_0011419</name>
</gene>
<evidence type="ECO:0000256" key="6">
    <source>
        <dbReference type="PROSITE-ProRule" id="PRU00201"/>
    </source>
</evidence>
<feature type="region of interest" description="Disordered" evidence="8">
    <location>
        <begin position="3156"/>
        <end position="3179"/>
    </location>
</feature>
<feature type="compositionally biased region" description="Polar residues" evidence="8">
    <location>
        <begin position="2285"/>
        <end position="2297"/>
    </location>
</feature>
<dbReference type="PROSITE" id="PS01264">
    <property type="entry name" value="TBOX_2"/>
    <property type="match status" value="1"/>
</dbReference>
<feature type="region of interest" description="Disordered" evidence="8">
    <location>
        <begin position="1497"/>
        <end position="1529"/>
    </location>
</feature>
<dbReference type="GO" id="GO:0046983">
    <property type="term" value="F:protein dimerization activity"/>
    <property type="evidence" value="ECO:0007669"/>
    <property type="project" value="InterPro"/>
</dbReference>
<feature type="compositionally biased region" description="Basic and acidic residues" evidence="8">
    <location>
        <begin position="2795"/>
        <end position="2808"/>
    </location>
</feature>
<evidence type="ECO:0000256" key="3">
    <source>
        <dbReference type="ARBA" id="ARBA00023125"/>
    </source>
</evidence>
<feature type="region of interest" description="Disordered" evidence="8">
    <location>
        <begin position="2069"/>
        <end position="2108"/>
    </location>
</feature>
<dbReference type="Gene3D" id="2.60.40.820">
    <property type="entry name" value="Transcription factor, T-box"/>
    <property type="match status" value="1"/>
</dbReference>
<dbReference type="InterPro" id="IPR001699">
    <property type="entry name" value="TF_T-box"/>
</dbReference>
<dbReference type="GO" id="GO:0001708">
    <property type="term" value="P:cell fate specification"/>
    <property type="evidence" value="ECO:0007669"/>
    <property type="project" value="TreeGrafter"/>
</dbReference>
<dbReference type="InterPro" id="IPR018186">
    <property type="entry name" value="TF_T-box_CS"/>
</dbReference>
<feature type="compositionally biased region" description="Low complexity" evidence="8">
    <location>
        <begin position="594"/>
        <end position="607"/>
    </location>
</feature>
<feature type="compositionally biased region" description="Polar residues" evidence="8">
    <location>
        <begin position="2699"/>
        <end position="2712"/>
    </location>
</feature>
<dbReference type="GO" id="GO:0045893">
    <property type="term" value="P:positive regulation of DNA-templated transcription"/>
    <property type="evidence" value="ECO:0007669"/>
    <property type="project" value="InterPro"/>
</dbReference>
<evidence type="ECO:0000313" key="11">
    <source>
        <dbReference type="EMBL" id="GCC32955.1"/>
    </source>
</evidence>
<dbReference type="InterPro" id="IPR046360">
    <property type="entry name" value="T-box_DNA-bd"/>
</dbReference>
<dbReference type="InterPro" id="IPR036960">
    <property type="entry name" value="T-box_sf"/>
</dbReference>
<evidence type="ECO:0000256" key="4">
    <source>
        <dbReference type="ARBA" id="ARBA00023163"/>
    </source>
</evidence>
<feature type="coiled-coil region" evidence="7">
    <location>
        <begin position="2476"/>
        <end position="2503"/>
    </location>
</feature>
<dbReference type="OrthoDB" id="6119313at2759"/>
<evidence type="ECO:0000259" key="10">
    <source>
        <dbReference type="PROSITE" id="PS50888"/>
    </source>
</evidence>
<feature type="region of interest" description="Disordered" evidence="8">
    <location>
        <begin position="1356"/>
        <end position="1375"/>
    </location>
</feature>
<feature type="region of interest" description="Disordered" evidence="8">
    <location>
        <begin position="546"/>
        <end position="616"/>
    </location>
</feature>
<dbReference type="STRING" id="137246.A0A401SRC8"/>
<dbReference type="Pfam" id="PF16059">
    <property type="entry name" value="MGA_dom"/>
    <property type="match status" value="1"/>
</dbReference>
<feature type="region of interest" description="Disordered" evidence="8">
    <location>
        <begin position="2699"/>
        <end position="2747"/>
    </location>
</feature>
<feature type="compositionally biased region" description="Low complexity" evidence="8">
    <location>
        <begin position="1016"/>
        <end position="1042"/>
    </location>
</feature>
<feature type="compositionally biased region" description="Low complexity" evidence="8">
    <location>
        <begin position="984"/>
        <end position="1000"/>
    </location>
</feature>
<dbReference type="Gene3D" id="4.10.280.10">
    <property type="entry name" value="Helix-loop-helix DNA-binding domain"/>
    <property type="match status" value="1"/>
</dbReference>
<dbReference type="PANTHER" id="PTHR11267:SF32">
    <property type="entry name" value="MAX GENE-ASSOCIATED PROTEIN"/>
    <property type="match status" value="1"/>
</dbReference>
<comment type="caution">
    <text evidence="6">Lacks conserved residue(s) required for the propagation of feature annotation.</text>
</comment>
<dbReference type="OMA" id="FQRKATH"/>
<evidence type="ECO:0000256" key="1">
    <source>
        <dbReference type="ARBA" id="ARBA00004123"/>
    </source>
</evidence>
<evidence type="ECO:0000256" key="8">
    <source>
        <dbReference type="SAM" id="MobiDB-lite"/>
    </source>
</evidence>
<dbReference type="GO" id="GO:0000978">
    <property type="term" value="F:RNA polymerase II cis-regulatory region sequence-specific DNA binding"/>
    <property type="evidence" value="ECO:0007669"/>
    <property type="project" value="InterPro"/>
</dbReference>
<comment type="subcellular location">
    <subcellularLocation>
        <location evidence="1 6">Nucleus</location>
    </subcellularLocation>
</comment>
<feature type="region of interest" description="Disordered" evidence="8">
    <location>
        <begin position="2251"/>
        <end position="2297"/>
    </location>
</feature>
<dbReference type="SUPFAM" id="SSF49417">
    <property type="entry name" value="p53-like transcription factors"/>
    <property type="match status" value="1"/>
</dbReference>
<dbReference type="InterPro" id="IPR032060">
    <property type="entry name" value="MGA_dom"/>
</dbReference>
<feature type="region of interest" description="Disordered" evidence="8">
    <location>
        <begin position="2793"/>
        <end position="2815"/>
    </location>
</feature>
<evidence type="ECO:0000313" key="12">
    <source>
        <dbReference type="Proteomes" id="UP000287033"/>
    </source>
</evidence>
<feature type="region of interest" description="Disordered" evidence="8">
    <location>
        <begin position="1832"/>
        <end position="1858"/>
    </location>
</feature>
<feature type="compositionally biased region" description="Polar residues" evidence="8">
    <location>
        <begin position="1520"/>
        <end position="1529"/>
    </location>
</feature>
<feature type="compositionally biased region" description="Basic and acidic residues" evidence="8">
    <location>
        <begin position="2083"/>
        <end position="2095"/>
    </location>
</feature>
<feature type="compositionally biased region" description="Basic and acidic residues" evidence="8">
    <location>
        <begin position="305"/>
        <end position="320"/>
    </location>
</feature>
<dbReference type="EMBL" id="BEZZ01000474">
    <property type="protein sequence ID" value="GCC32955.1"/>
    <property type="molecule type" value="Genomic_DNA"/>
</dbReference>
<evidence type="ECO:0000259" key="9">
    <source>
        <dbReference type="PROSITE" id="PS50252"/>
    </source>
</evidence>
<dbReference type="PROSITE" id="PS50888">
    <property type="entry name" value="BHLH"/>
    <property type="match status" value="1"/>
</dbReference>
<dbReference type="SMART" id="SM00425">
    <property type="entry name" value="TBOX"/>
    <property type="match status" value="1"/>
</dbReference>
<dbReference type="InterPro" id="IPR008967">
    <property type="entry name" value="p53-like_TF_DNA-bd_sf"/>
</dbReference>
<dbReference type="PRINTS" id="PR00937">
    <property type="entry name" value="TBOX"/>
</dbReference>
<dbReference type="CDD" id="cd20195">
    <property type="entry name" value="T-box_MGA-like"/>
    <property type="match status" value="1"/>
</dbReference>
<feature type="region of interest" description="Disordered" evidence="8">
    <location>
        <begin position="2153"/>
        <end position="2190"/>
    </location>
</feature>
<accession>A0A401SRC8</accession>
<keyword evidence="7" id="KW-0175">Coiled coil</keyword>
<evidence type="ECO:0000256" key="2">
    <source>
        <dbReference type="ARBA" id="ARBA00023015"/>
    </source>
</evidence>
<dbReference type="FunFam" id="2.60.40.820:FF:000009">
    <property type="entry name" value="MAX gene-associated protein isoform X1"/>
    <property type="match status" value="1"/>
</dbReference>
<feature type="compositionally biased region" description="Low complexity" evidence="8">
    <location>
        <begin position="547"/>
        <end position="559"/>
    </location>
</feature>
<feature type="compositionally biased region" description="Low complexity" evidence="8">
    <location>
        <begin position="286"/>
        <end position="304"/>
    </location>
</feature>
<organism evidence="11 12">
    <name type="scientific">Chiloscyllium punctatum</name>
    <name type="common">Brownbanded bambooshark</name>
    <name type="synonym">Hemiscyllium punctatum</name>
    <dbReference type="NCBI Taxonomy" id="137246"/>
    <lineage>
        <taxon>Eukaryota</taxon>
        <taxon>Metazoa</taxon>
        <taxon>Chordata</taxon>
        <taxon>Craniata</taxon>
        <taxon>Vertebrata</taxon>
        <taxon>Chondrichthyes</taxon>
        <taxon>Elasmobranchii</taxon>
        <taxon>Galeomorphii</taxon>
        <taxon>Galeoidea</taxon>
        <taxon>Orectolobiformes</taxon>
        <taxon>Hemiscylliidae</taxon>
        <taxon>Chiloscyllium</taxon>
    </lineage>
</organism>
<keyword evidence="5 6" id="KW-0539">Nucleus</keyword>
<dbReference type="PROSITE" id="PS50252">
    <property type="entry name" value="TBOX_3"/>
    <property type="match status" value="1"/>
</dbReference>
<dbReference type="Pfam" id="PF00010">
    <property type="entry name" value="HLH"/>
    <property type="match status" value="1"/>
</dbReference>
<proteinExistence type="predicted"/>
<dbReference type="InterPro" id="IPR011598">
    <property type="entry name" value="bHLH_dom"/>
</dbReference>
<feature type="domain" description="BHLH" evidence="10">
    <location>
        <begin position="2435"/>
        <end position="2486"/>
    </location>
</feature>
<feature type="region of interest" description="Disordered" evidence="8">
    <location>
        <begin position="1235"/>
        <end position="1256"/>
    </location>
</feature>
<dbReference type="InterPro" id="IPR036638">
    <property type="entry name" value="HLH_DNA-bd_sf"/>
</dbReference>
<keyword evidence="2" id="KW-0805">Transcription regulation</keyword>
<dbReference type="SUPFAM" id="SSF47459">
    <property type="entry name" value="HLH, helix-loop-helix DNA-binding domain"/>
    <property type="match status" value="1"/>
</dbReference>
<feature type="domain" description="T-box" evidence="9">
    <location>
        <begin position="87"/>
        <end position="268"/>
    </location>
</feature>
<dbReference type="GO" id="GO:0071339">
    <property type="term" value="C:MLL1 complex"/>
    <property type="evidence" value="ECO:0007669"/>
    <property type="project" value="InterPro"/>
</dbReference>
<dbReference type="PANTHER" id="PTHR11267">
    <property type="entry name" value="T-BOX PROTEIN-RELATED"/>
    <property type="match status" value="1"/>
</dbReference>
<dbReference type="Pfam" id="PF00907">
    <property type="entry name" value="T-box"/>
    <property type="match status" value="1"/>
</dbReference>
<protein>
    <submittedName>
        <fullName evidence="11">Uncharacterized protein</fullName>
    </submittedName>
</protein>
<evidence type="ECO:0000256" key="5">
    <source>
        <dbReference type="ARBA" id="ARBA00023242"/>
    </source>
</evidence>
<dbReference type="InterPro" id="IPR037935">
    <property type="entry name" value="MAX_gene-associated_bHLHzip"/>
</dbReference>
<keyword evidence="12" id="KW-1185">Reference proteome</keyword>
<keyword evidence="4" id="KW-0804">Transcription</keyword>
<feature type="compositionally biased region" description="Acidic residues" evidence="8">
    <location>
        <begin position="2167"/>
        <end position="2176"/>
    </location>
</feature>
<name>A0A401SRC8_CHIPU</name>
<feature type="region of interest" description="Disordered" evidence="8">
    <location>
        <begin position="280"/>
        <end position="320"/>
    </location>
</feature>
<dbReference type="GO" id="GO:0000981">
    <property type="term" value="F:DNA-binding transcription factor activity, RNA polymerase II-specific"/>
    <property type="evidence" value="ECO:0007669"/>
    <property type="project" value="TreeGrafter"/>
</dbReference>
<feature type="compositionally biased region" description="Basic and acidic residues" evidence="8">
    <location>
        <begin position="2273"/>
        <end position="2283"/>
    </location>
</feature>
<feature type="region of interest" description="Disordered" evidence="8">
    <location>
        <begin position="1384"/>
        <end position="1404"/>
    </location>
</feature>
<keyword evidence="3 6" id="KW-0238">DNA-binding</keyword>
<comment type="caution">
    <text evidence="11">The sequence shown here is derived from an EMBL/GenBank/DDBJ whole genome shotgun (WGS) entry which is preliminary data.</text>
</comment>
<dbReference type="Proteomes" id="UP000287033">
    <property type="component" value="Unassembled WGS sequence"/>
</dbReference>
<sequence>MSFELQNNMEKQQLVYTKQETNTTSNSGTPAAYFVILKQAPGSGGTERSMLVAKQELGGVLEKRNKLGPGNVHHPFECRSGNVCVTLENQEMWSQFYKRGTEMILTKHGRRMFPNCKFCISGLDSSRKYILVMDIAPVDNHRYKWNGRWWEVNGKAEPHVLGRVYIHPNSPSSGSYWMRQPISFYKLKLTNNTLDQEGHIILHSMHRYLPRLHVIPTDKPTDVIPLNGPNVLTFTFPQTEFVAVTAYQNLKITQLKIDFNPFAKGFRDDGLNSRPMRELRYRSNESTDGGCSDDSASSRSAVLDSSKHIKIKSEEQSEMHSRHMKMQGDICASPATSFDEELYNTDEEEGCLEAEIPEASEIDSRMGMRQKRSTESILKQLPNVYSTHSFGIAPSEDQEESFNIIIKEEPPEDEYYHAANRENLDSAGLKCKKEEENCLDSSNQSTPASGQLLDGANCDLVNNTIDKNGASEVDANTGAVKRPLNSSEGVAKAKMLRMESGKMPVVCLEPCTITKSTIKISDLPQKLLSPRRRIRVPLTPCALLPLSSAEKPSHSSSSAEKSKPESVDSLPEGIKYKGNDSDSVSGRTKKKRSTSAMSHSSVASHTTPSQKASTANSEFCNIKHNEKTANCEIWSPAGNVDNCIEDSPICSKSSRLSTKAFSSGIWRPPDGTAESIKEMPVLHSSSKSQCVSKQQHLAVRANRRSRSKRLQQSAKGAHLDSAAAVSLDSSEPLEQEEVFCDVSPDLDDVEGVTFVSYASQDALQSHLVEQVPENSSDLIHQTVPQQSAEEKIERLEEKLIEDLTHFDSRVIMHPSLKTAGVKPSSLMSKVSLNLKHLGIVLLPPPAGFVKPGCRDALECSPSTQTDQRPPEEEIPFISRTGKTNDFTKLKGWKQKLAQQTGASVSKQTEATSSLENTVKNRSAFLSDKLDEYLENEEKVIKQRADLCINKVSKVVYQMPTKSSSYVRTLDSVLKHRASEATPGQSHSSSQAVVSSQPTSVNSVSKACERSGKVMRSNAASKEQKSSSSTKSTPKTASPPTKACSTRMKPLGLSKKQKKLMDLENSALWDGKSRTYITEERAEASLLTLLTAQGKLQTRKHRVIPKRAPMCKNEFCRLGCICSSLSQMKEPPTHCRKPECMFNCKCPKREMLVLKTFGRRRRQLSKALREDLIFYDALADDDEWKPRTRKRKKKKVVEYAAIPEPEKPVRPYPLWIRQEGEVDPEPVYTAPHPKSFHSSKFLPSPQPPSPLSQDGHDSIKADVSSVLSTPASSPKPSEADEKGPVYWYFESMMTCARVCVFERKKVERSIICTCNSEHSCGQENILYSKINNKETFEACKLKHCSDSSSREVLDFEKLEDSESDSMSPNPSEMCKSKKTQDMDLEAQCDSPQKEPAECPSAEQRTAESKNAPKLIEIISNCNWEAERANILKVIACHTVNKGTSEKIYTGNFLVEIMSNCENNQVLSPEGVPIYSSLVKITQPGIREREGKMSVHTMSIQKVSQSSERKLPETRPIAPKETPNSHITGKSPLTSFHLSSQVVNKGKPVYDADLPASNKTGLIQVSGNENSETKLTLGQVGALHSVNKVIANLKRTLKSTELFEKPFSETTISSNTIQPALKQPISCTISIDSKESQNTIDATSGNKATGSHAIPDSYTRLVIKKDGGLQKSNSCFSSLQPVLGRQQGGTPLSTLPAVSITTPTGTSLISTLVVMAAAPNSLPVIGQSQSNNLSVSITTGNCSPKNSQTTGAIGPPSSALLAVKRLSEQRDVSTSEVETPAKNTATTLVAVISASASGVRTMLSPVISPSSSTMTTVALTNTVNTKTTIMSVSATPNNTTGIPRQPEAANSVTSDSSKAVKTNGPRLLLIPAQSGTSSIRPVQNLQLSPGQKLILQPLKCPDGNLFRHPNGQIIQLVPLTNVGSGARPNLHQMVTLNLRNPGSTGGIRFPTPTKASAAPPSSNVPPRIVQQGIIPQRGRPRIIPFTKAIPVALKVSSVATPVNPVGMAVPIVTTPQTKLITVNAASNPVDTTSNPVCAGNLVPLQPMGFALLQLPPGQKLLPNTIITTGGPLRFVSPQPGVPLTEKTDSEKSSKGEESENISNQDSNSISEEQLTEAGLEDIHVAGSELVETTVTENSPGEDHICADALPEAKLGDKSEAAHSSPSLSELDDEVEADSLDQKAGLEKSTPAELADHSYTSEMHNMKENENGSSFVELADHLYTSEMHIVKESENVSSLQENALGPGKDLVAEQDASESNTLTIGKKPDNPCSTKEQNDLQHERMQMKTKSCSRTTASDTSFKCEEDIQNDSESEEFMDLDLDMQYTNNLESDKDTDSPSDMEDGEIPSDIEEIDIEKMFDSTSSEEAVDIETVDELSEKINIARLIASASHHRTKAKCHFHNPYLIKKAPEEEPKPKEKPNPYLSKEAKAQLDALVVYRTAHTVNERRRRFVMRNLFEKLKRTLGLRKEQRASKYYILKQAFSEIQNLQDHADRLSAERSIQTRKRDLLIRKVSLLTGKTEEVILKKLEYICAKQRALDVQKKNIVQQEADVEKQPCSSWKRIPNSSETMDILQKVAMNLQTQKPPNVTMLTSKKDPAPESAKPRILTRKWSSTAPHSPVSSVPLTPGSLLMMPQGQVLTLKGPLVSGESPVFTTEGLLNGNQLIPKCDDTAGARFAGIALVTIQVQGLPVPFQVNNATVEGSHSSAGKTSALLSTRPPGTEVVGSGAADVMQGKEPKSEASADSLGDKNSSFLMPRIVNVTSLATGESPSLNVQGMNDSFAEVDPQALDFSMKGRKQGEQVSRDSKRTSDLSNSSNITGEFTVLGESEVMPFLIVSPEASKSEHQQQAQQIAASHVVGSDKINGSPKALDLSCFPDKASVSSTEKVWTREETSTGSAPTTEIILEDKLAFQLMSSRVQTCNTGKTIGLSDRDAELSSLLKANGTTSSEMVDTDGYEPFTSLLNELAYLNQQFSDDEENPNASSMSDHQALGFIENGNRGDDIDEFSLIHGPIRLVDIGANEATELKQTERESGGSSSPLVLQLEGEELNVEQLLSSEIPVDSQNELDDGTLDFESDHACGVNSSVTVSPPPLVHMKAASPSSNTEVPSSLDLLWRPMPKLAPLGLIRVPGKVESVALTDHSSDNNRPMPALARISSPQHISTESPCSVSGEHFNNSSLKE</sequence>